<sequence>MFLLNNRHNNAQWLYLISFTRPFLEVLDEFIVGLVNSLFNVFNATVFVVHVQKVRDGLEVYIPEDNRNWTQIRHGGINKDAIHQVGLYSASPNLEDDREVFLRFHD</sequence>
<dbReference type="AlphaFoldDB" id="A0AAD2FHG0"/>
<dbReference type="EMBL" id="CAKOGP040000970">
    <property type="protein sequence ID" value="CAJ1940883.1"/>
    <property type="molecule type" value="Genomic_DNA"/>
</dbReference>
<dbReference type="Proteomes" id="UP001295423">
    <property type="component" value="Unassembled WGS sequence"/>
</dbReference>
<evidence type="ECO:0000313" key="1">
    <source>
        <dbReference type="EMBL" id="CAJ1940883.1"/>
    </source>
</evidence>
<organism evidence="1 2">
    <name type="scientific">Cylindrotheca closterium</name>
    <dbReference type="NCBI Taxonomy" id="2856"/>
    <lineage>
        <taxon>Eukaryota</taxon>
        <taxon>Sar</taxon>
        <taxon>Stramenopiles</taxon>
        <taxon>Ochrophyta</taxon>
        <taxon>Bacillariophyta</taxon>
        <taxon>Bacillariophyceae</taxon>
        <taxon>Bacillariophycidae</taxon>
        <taxon>Bacillariales</taxon>
        <taxon>Bacillariaceae</taxon>
        <taxon>Cylindrotheca</taxon>
    </lineage>
</organism>
<protein>
    <submittedName>
        <fullName evidence="1">Uncharacterized protein</fullName>
    </submittedName>
</protein>
<comment type="caution">
    <text evidence="1">The sequence shown here is derived from an EMBL/GenBank/DDBJ whole genome shotgun (WGS) entry which is preliminary data.</text>
</comment>
<keyword evidence="2" id="KW-1185">Reference proteome</keyword>
<reference evidence="1" key="1">
    <citation type="submission" date="2023-08" db="EMBL/GenBank/DDBJ databases">
        <authorList>
            <person name="Audoor S."/>
            <person name="Bilcke G."/>
        </authorList>
    </citation>
    <scope>NUCLEOTIDE SEQUENCE</scope>
</reference>
<evidence type="ECO:0000313" key="2">
    <source>
        <dbReference type="Proteomes" id="UP001295423"/>
    </source>
</evidence>
<gene>
    <name evidence="1" type="ORF">CYCCA115_LOCUS7259</name>
</gene>
<accession>A0AAD2FHG0</accession>
<proteinExistence type="predicted"/>
<name>A0AAD2FHG0_9STRA</name>